<sequence length="558" mass="61794">MSTEGSNESPSKKSINTTRLSAMMNSLDGFNTNMTTDSSKPSEFSAVAQEEENGQQQQQEHIESTVVAPALVPPPSLADLPDGSHTPKSFLYTKSPGNKSPGVYSQFSPAGTRLSMYSNYSGVIQEGTGVSYVVKNNVNRDTNNTNQVQTNTECGTTLEQPPHIEVFLENQDELDINDDSPSKKMNKPQRSKSNLIIETIPNAKPVSRYNSLNSKPEAITATDNVPTLPILPNEEKTISYTNDSIHLSKETTKSISKNLSIGSGNLASESGSSAYYPFNHPLEDVLLEKGSEETTRNHTPGKSIDNISSTSSELPPLQTYQTSSVKSLTPDRSEMADYNPTVPLRNRKRPVSRSFLNNELDKIETELQQELNDTNQSHVTVHTKGGDSYFSAESDEPNEVADQLYRERRVPSNPTMRSNNNNQPKIRSTLPHIANIAKTNKDDGFEDIEEGHIFSNHPSRSSRDTHNHRQKPGKSSRHKKNSSNSFDTNTLSQLLMITKGTLVGSEFSNLGMKLEEKRSLERLVDSLSRLTADMILDPDRYDEGIRRLNNAVKALDGF</sequence>
<feature type="compositionally biased region" description="Polar residues" evidence="1">
    <location>
        <begin position="297"/>
        <end position="327"/>
    </location>
</feature>
<dbReference type="OrthoDB" id="4067583at2759"/>
<feature type="region of interest" description="Disordered" evidence="1">
    <location>
        <begin position="291"/>
        <end position="346"/>
    </location>
</feature>
<evidence type="ECO:0000256" key="1">
    <source>
        <dbReference type="SAM" id="MobiDB-lite"/>
    </source>
</evidence>
<organism evidence="2 3">
    <name type="scientific">Maudiozyma barnettii</name>
    <dbReference type="NCBI Taxonomy" id="61262"/>
    <lineage>
        <taxon>Eukaryota</taxon>
        <taxon>Fungi</taxon>
        <taxon>Dikarya</taxon>
        <taxon>Ascomycota</taxon>
        <taxon>Saccharomycotina</taxon>
        <taxon>Saccharomycetes</taxon>
        <taxon>Saccharomycetales</taxon>
        <taxon>Saccharomycetaceae</taxon>
        <taxon>Maudiozyma</taxon>
    </lineage>
</organism>
<feature type="compositionally biased region" description="Polar residues" evidence="1">
    <location>
        <begin position="412"/>
        <end position="426"/>
    </location>
</feature>
<feature type="compositionally biased region" description="Basic residues" evidence="1">
    <location>
        <begin position="468"/>
        <end position="481"/>
    </location>
</feature>
<comment type="caution">
    <text evidence="2">The sequence shown here is derived from an EMBL/GenBank/DDBJ whole genome shotgun (WGS) entry which is preliminary data.</text>
</comment>
<feature type="region of interest" description="Disordered" evidence="1">
    <location>
        <begin position="1"/>
        <end position="101"/>
    </location>
</feature>
<accession>A0A8H2ZGD5</accession>
<name>A0A8H2ZGD5_9SACH</name>
<dbReference type="EMBL" id="CAEFZW010000002">
    <property type="protein sequence ID" value="CAB4253204.1"/>
    <property type="molecule type" value="Genomic_DNA"/>
</dbReference>
<dbReference type="RefSeq" id="XP_041405242.1">
    <property type="nucleotide sequence ID" value="XM_041549308.1"/>
</dbReference>
<feature type="compositionally biased region" description="Polar residues" evidence="1">
    <location>
        <begin position="1"/>
        <end position="42"/>
    </location>
</feature>
<proteinExistence type="predicted"/>
<dbReference type="GeneID" id="64856360"/>
<evidence type="ECO:0000313" key="2">
    <source>
        <dbReference type="EMBL" id="CAB4253204.1"/>
    </source>
</evidence>
<dbReference type="Proteomes" id="UP000644660">
    <property type="component" value="Unassembled WGS sequence"/>
</dbReference>
<feature type="region of interest" description="Disordered" evidence="1">
    <location>
        <begin position="408"/>
        <end position="429"/>
    </location>
</feature>
<protein>
    <recommendedName>
        <fullName evidence="4">Protein NBA1</fullName>
    </recommendedName>
</protein>
<dbReference type="AlphaFoldDB" id="A0A8H2ZGD5"/>
<evidence type="ECO:0008006" key="4">
    <source>
        <dbReference type="Google" id="ProtNLM"/>
    </source>
</evidence>
<feature type="region of interest" description="Disordered" evidence="1">
    <location>
        <begin position="453"/>
        <end position="487"/>
    </location>
</feature>
<gene>
    <name evidence="2" type="ORF">KABA2_02S14102</name>
</gene>
<evidence type="ECO:0000313" key="3">
    <source>
        <dbReference type="Proteomes" id="UP000644660"/>
    </source>
</evidence>
<reference evidence="2 3" key="1">
    <citation type="submission" date="2020-05" db="EMBL/GenBank/DDBJ databases">
        <authorList>
            <person name="Casaregola S."/>
            <person name="Devillers H."/>
            <person name="Grondin C."/>
        </authorList>
    </citation>
    <scope>NUCLEOTIDE SEQUENCE [LARGE SCALE GENOMIC DNA]</scope>
    <source>
        <strain evidence="2 3">CLIB 1767</strain>
    </source>
</reference>
<keyword evidence="3" id="KW-1185">Reference proteome</keyword>